<evidence type="ECO:0000256" key="1">
    <source>
        <dbReference type="ARBA" id="ARBA00006226"/>
    </source>
</evidence>
<evidence type="ECO:0000313" key="4">
    <source>
        <dbReference type="Proteomes" id="UP001595190"/>
    </source>
</evidence>
<evidence type="ECO:0000256" key="2">
    <source>
        <dbReference type="ARBA" id="ARBA00022649"/>
    </source>
</evidence>
<reference evidence="3 4" key="1">
    <citation type="submission" date="2024-09" db="EMBL/GenBank/DDBJ databases">
        <title>Description of Labrys sedimenti sp. nov., isolated from a diclofenac-degrading enrichment culture, and genome-based reclassification of Labrys portucalensis as a later heterotypic synonym of Labrys neptuniae.</title>
        <authorList>
            <person name="Tancsics A."/>
            <person name="Csepanyi A."/>
        </authorList>
    </citation>
    <scope>NUCLEOTIDE SEQUENCE [LARGE SCALE GENOMIC DNA]</scope>
    <source>
        <strain evidence="3 4">LMG 23412</strain>
    </source>
</reference>
<accession>A0ABV6ZE12</accession>
<comment type="similarity">
    <text evidence="1">Belongs to the RelE toxin family.</text>
</comment>
<dbReference type="Proteomes" id="UP001595190">
    <property type="component" value="Unassembled WGS sequence"/>
</dbReference>
<sequence length="103" mass="11709">MAATLIWTPQSEEDLLDIYVAIGLDSPAAADKIYDRLKDVAQLLRDNPRLGTARPEIREFARVLVIAPYLVVYRLKPDDEIMPVNEVEVIRVVDGRRDLTSLF</sequence>
<protein>
    <submittedName>
        <fullName evidence="3">Type II toxin-antitoxin system RelE/ParE family toxin</fullName>
    </submittedName>
</protein>
<name>A0ABV6ZE12_9HYPH</name>
<dbReference type="Gene3D" id="3.30.2310.20">
    <property type="entry name" value="RelE-like"/>
    <property type="match status" value="1"/>
</dbReference>
<dbReference type="RefSeq" id="WP_394310586.1">
    <property type="nucleotide sequence ID" value="NZ_JBHGPK010000003.1"/>
</dbReference>
<proteinExistence type="inferred from homology"/>
<comment type="caution">
    <text evidence="3">The sequence shown here is derived from an EMBL/GenBank/DDBJ whole genome shotgun (WGS) entry which is preliminary data.</text>
</comment>
<dbReference type="InterPro" id="IPR051803">
    <property type="entry name" value="TA_system_RelE-like_toxin"/>
</dbReference>
<dbReference type="InterPro" id="IPR007712">
    <property type="entry name" value="RelE/ParE_toxin"/>
</dbReference>
<gene>
    <name evidence="3" type="ORF">ACETRX_12120</name>
</gene>
<organism evidence="3 4">
    <name type="scientific">Labrys neptuniae</name>
    <dbReference type="NCBI Taxonomy" id="376174"/>
    <lineage>
        <taxon>Bacteria</taxon>
        <taxon>Pseudomonadati</taxon>
        <taxon>Pseudomonadota</taxon>
        <taxon>Alphaproteobacteria</taxon>
        <taxon>Hyphomicrobiales</taxon>
        <taxon>Xanthobacteraceae</taxon>
        <taxon>Labrys</taxon>
    </lineage>
</organism>
<dbReference type="PANTHER" id="PTHR33755">
    <property type="entry name" value="TOXIN PARE1-RELATED"/>
    <property type="match status" value="1"/>
</dbReference>
<dbReference type="EMBL" id="JBHGPK010000003">
    <property type="protein sequence ID" value="MFC2250363.1"/>
    <property type="molecule type" value="Genomic_DNA"/>
</dbReference>
<dbReference type="Pfam" id="PF05016">
    <property type="entry name" value="ParE_toxin"/>
    <property type="match status" value="1"/>
</dbReference>
<dbReference type="InterPro" id="IPR035093">
    <property type="entry name" value="RelE/ParE_toxin_dom_sf"/>
</dbReference>
<keyword evidence="2" id="KW-1277">Toxin-antitoxin system</keyword>
<evidence type="ECO:0000313" key="3">
    <source>
        <dbReference type="EMBL" id="MFC2250363.1"/>
    </source>
</evidence>